<evidence type="ECO:0000256" key="2">
    <source>
        <dbReference type="ARBA" id="ARBA00010901"/>
    </source>
</evidence>
<comment type="subcellular location">
    <subcellularLocation>
        <location evidence="1 6">Mitochondrion</location>
    </subcellularLocation>
</comment>
<comment type="function">
    <text evidence="6">Thought to be a regulatory component of the ATP-synthesizing complex in the mitochondria.</text>
</comment>
<keyword evidence="8" id="KW-1133">Transmembrane helix</keyword>
<evidence type="ECO:0000256" key="1">
    <source>
        <dbReference type="ARBA" id="ARBA00004173"/>
    </source>
</evidence>
<comment type="similarity">
    <text evidence="2 6">Belongs to the ATPase inhibitor family.</text>
</comment>
<gene>
    <name evidence="9" type="primary">mai-2</name>
    <name evidence="9" type="ORF">Tcan_13374</name>
</gene>
<evidence type="ECO:0000256" key="3">
    <source>
        <dbReference type="ARBA" id="ARBA00022946"/>
    </source>
</evidence>
<keyword evidence="3" id="KW-0809">Transit peptide</keyword>
<dbReference type="Gene3D" id="1.20.5.500">
    <property type="entry name" value="Single helix bin"/>
    <property type="match status" value="1"/>
</dbReference>
<evidence type="ECO:0000256" key="8">
    <source>
        <dbReference type="SAM" id="Phobius"/>
    </source>
</evidence>
<dbReference type="PANTHER" id="PTHR48417:SF1">
    <property type="entry name" value="ATP SYNTHASE F1 SUBUNIT EPSILON"/>
    <property type="match status" value="1"/>
</dbReference>
<proteinExistence type="inferred from homology"/>
<dbReference type="PANTHER" id="PTHR48417">
    <property type="entry name" value="ATP SYNTHASE F1 SUBUNIT EPSILON"/>
    <property type="match status" value="1"/>
</dbReference>
<name>A0A0B2V1G8_TOXCA</name>
<evidence type="ECO:0000256" key="5">
    <source>
        <dbReference type="ARBA" id="ARBA00023128"/>
    </source>
</evidence>
<keyword evidence="10" id="KW-1185">Reference proteome</keyword>
<keyword evidence="8" id="KW-0472">Membrane</keyword>
<dbReference type="Pfam" id="PF04568">
    <property type="entry name" value="IATP"/>
    <property type="match status" value="1"/>
</dbReference>
<evidence type="ECO:0000256" key="4">
    <source>
        <dbReference type="ARBA" id="ARBA00023054"/>
    </source>
</evidence>
<evidence type="ECO:0000256" key="6">
    <source>
        <dbReference type="RuleBase" id="RU368087"/>
    </source>
</evidence>
<feature type="coiled-coil region" evidence="7">
    <location>
        <begin position="133"/>
        <end position="167"/>
    </location>
</feature>
<dbReference type="AlphaFoldDB" id="A0A0B2V1G8"/>
<dbReference type="OrthoDB" id="10045676at2759"/>
<accession>A0A0B2V1G8</accession>
<keyword evidence="8" id="KW-0812">Transmembrane</keyword>
<dbReference type="STRING" id="6265.A0A0B2V1G8"/>
<feature type="transmembrane region" description="Helical" evidence="8">
    <location>
        <begin position="32"/>
        <end position="54"/>
    </location>
</feature>
<organism evidence="9 10">
    <name type="scientific">Toxocara canis</name>
    <name type="common">Canine roundworm</name>
    <dbReference type="NCBI Taxonomy" id="6265"/>
    <lineage>
        <taxon>Eukaryota</taxon>
        <taxon>Metazoa</taxon>
        <taxon>Ecdysozoa</taxon>
        <taxon>Nematoda</taxon>
        <taxon>Chromadorea</taxon>
        <taxon>Rhabditida</taxon>
        <taxon>Spirurina</taxon>
        <taxon>Ascaridomorpha</taxon>
        <taxon>Ascaridoidea</taxon>
        <taxon>Toxocaridae</taxon>
        <taxon>Toxocara</taxon>
    </lineage>
</organism>
<dbReference type="InterPro" id="IPR007648">
    <property type="entry name" value="ATPase_inhibitor_mt"/>
</dbReference>
<evidence type="ECO:0000313" key="10">
    <source>
        <dbReference type="Proteomes" id="UP000031036"/>
    </source>
</evidence>
<dbReference type="GO" id="GO:0005739">
    <property type="term" value="C:mitochondrion"/>
    <property type="evidence" value="ECO:0007669"/>
    <property type="project" value="UniProtKB-SubCell"/>
</dbReference>
<evidence type="ECO:0000256" key="7">
    <source>
        <dbReference type="SAM" id="Coils"/>
    </source>
</evidence>
<sequence length="170" mass="19113">MFCFPLPSRQFVSASAAAPLFDTFFYGDYNRFVQISVHSAALSSLLWLALVAIYQLTKESLLNMSTSRFLRIIPIRRVAISVGELGCGEGKSGGSGGTIREAGGAFGKLEAAREEKYFFELNEEQTVTLKHELEEQMHERRTHQQKLAEEEKLAAEAERQRRILANEVPE</sequence>
<keyword evidence="4 7" id="KW-0175">Coiled coil</keyword>
<keyword evidence="5 6" id="KW-0496">Mitochondrion</keyword>
<protein>
    <recommendedName>
        <fullName evidence="6">ATPase inhibitor, mitochondrial</fullName>
    </recommendedName>
</protein>
<comment type="caution">
    <text evidence="9">The sequence shown here is derived from an EMBL/GenBank/DDBJ whole genome shotgun (WGS) entry which is preliminary data.</text>
</comment>
<reference evidence="9 10" key="1">
    <citation type="submission" date="2014-11" db="EMBL/GenBank/DDBJ databases">
        <title>Genetic blueprint of the zoonotic pathogen Toxocara canis.</title>
        <authorList>
            <person name="Zhu X.-Q."/>
            <person name="Korhonen P.K."/>
            <person name="Cai H."/>
            <person name="Young N.D."/>
            <person name="Nejsum P."/>
            <person name="von Samson-Himmelstjerna G."/>
            <person name="Boag P.R."/>
            <person name="Tan P."/>
            <person name="Li Q."/>
            <person name="Min J."/>
            <person name="Yang Y."/>
            <person name="Wang X."/>
            <person name="Fang X."/>
            <person name="Hall R.S."/>
            <person name="Hofmann A."/>
            <person name="Sternberg P.W."/>
            <person name="Jex A.R."/>
            <person name="Gasser R.B."/>
        </authorList>
    </citation>
    <scope>NUCLEOTIDE SEQUENCE [LARGE SCALE GENOMIC DNA]</scope>
    <source>
        <strain evidence="9">PN_DK_2014</strain>
    </source>
</reference>
<dbReference type="SUPFAM" id="SSF64602">
    <property type="entry name" value="F1 ATPase inhibitor, IF1, C-terminal domain"/>
    <property type="match status" value="1"/>
</dbReference>
<dbReference type="GO" id="GO:0042030">
    <property type="term" value="F:ATPase inhibitor activity"/>
    <property type="evidence" value="ECO:0007669"/>
    <property type="project" value="InterPro"/>
</dbReference>
<dbReference type="EMBL" id="JPKZ01002765">
    <property type="protein sequence ID" value="KHN75292.1"/>
    <property type="molecule type" value="Genomic_DNA"/>
</dbReference>
<dbReference type="Proteomes" id="UP000031036">
    <property type="component" value="Unassembled WGS sequence"/>
</dbReference>
<evidence type="ECO:0000313" key="9">
    <source>
        <dbReference type="EMBL" id="KHN75292.1"/>
    </source>
</evidence>